<feature type="transmembrane region" description="Helical" evidence="1">
    <location>
        <begin position="12"/>
        <end position="32"/>
    </location>
</feature>
<keyword evidence="1" id="KW-0472">Membrane</keyword>
<reference evidence="2 3" key="1">
    <citation type="submission" date="2020-12" db="EMBL/GenBank/DDBJ databases">
        <title>Bacterial novel species Adhaeribacter sp. BT258 isolated from soil.</title>
        <authorList>
            <person name="Jung H.-Y."/>
        </authorList>
    </citation>
    <scope>NUCLEOTIDE SEQUENCE [LARGE SCALE GENOMIC DNA]</scope>
    <source>
        <strain evidence="2 3">BT258</strain>
    </source>
</reference>
<evidence type="ECO:0000256" key="1">
    <source>
        <dbReference type="SAM" id="Phobius"/>
    </source>
</evidence>
<sequence>MENQLQKRTWLEVFFGFYVIIFSLINISTQLWEMSGNYASLLISLIGIAGSFLMYKRNKRALQFLNIWASCQLLILLVDGSPLWSVEQVLSFKFYFSFTLISDTTLQLGVNLFAILLVYCVWKLKQVQQNKIDKSLI</sequence>
<dbReference type="Proteomes" id="UP000644147">
    <property type="component" value="Unassembled WGS sequence"/>
</dbReference>
<keyword evidence="3" id="KW-1185">Reference proteome</keyword>
<evidence type="ECO:0000313" key="2">
    <source>
        <dbReference type="EMBL" id="MBK0401958.1"/>
    </source>
</evidence>
<gene>
    <name evidence="2" type="ORF">I5M27_03115</name>
</gene>
<feature type="transmembrane region" description="Helical" evidence="1">
    <location>
        <begin position="67"/>
        <end position="84"/>
    </location>
</feature>
<dbReference type="RefSeq" id="WP_200504557.1">
    <property type="nucleotide sequence ID" value="NZ_JAEHFX010000001.1"/>
</dbReference>
<name>A0ABS1C043_9BACT</name>
<evidence type="ECO:0000313" key="3">
    <source>
        <dbReference type="Proteomes" id="UP000644147"/>
    </source>
</evidence>
<keyword evidence="1" id="KW-0812">Transmembrane</keyword>
<proteinExistence type="predicted"/>
<accession>A0ABS1C043</accession>
<keyword evidence="1" id="KW-1133">Transmembrane helix</keyword>
<protein>
    <submittedName>
        <fullName evidence="2">Uncharacterized protein</fullName>
    </submittedName>
</protein>
<feature type="transmembrane region" description="Helical" evidence="1">
    <location>
        <begin position="38"/>
        <end position="55"/>
    </location>
</feature>
<dbReference type="EMBL" id="JAEHFX010000001">
    <property type="protein sequence ID" value="MBK0401958.1"/>
    <property type="molecule type" value="Genomic_DNA"/>
</dbReference>
<organism evidence="2 3">
    <name type="scientific">Adhaeribacter terrigena</name>
    <dbReference type="NCBI Taxonomy" id="2793070"/>
    <lineage>
        <taxon>Bacteria</taxon>
        <taxon>Pseudomonadati</taxon>
        <taxon>Bacteroidota</taxon>
        <taxon>Cytophagia</taxon>
        <taxon>Cytophagales</taxon>
        <taxon>Hymenobacteraceae</taxon>
        <taxon>Adhaeribacter</taxon>
    </lineage>
</organism>
<comment type="caution">
    <text evidence="2">The sequence shown here is derived from an EMBL/GenBank/DDBJ whole genome shotgun (WGS) entry which is preliminary data.</text>
</comment>
<feature type="transmembrane region" description="Helical" evidence="1">
    <location>
        <begin position="104"/>
        <end position="122"/>
    </location>
</feature>